<proteinExistence type="predicted"/>
<dbReference type="InterPro" id="IPR023089">
    <property type="entry name" value="YozE_SAM-like"/>
</dbReference>
<evidence type="ECO:0000313" key="3">
    <source>
        <dbReference type="Proteomes" id="UP000608522"/>
    </source>
</evidence>
<protein>
    <recommendedName>
        <fullName evidence="1">YozE SAM-like domain-containing protein</fullName>
    </recommendedName>
</protein>
<dbReference type="Gene3D" id="1.10.150.260">
    <property type="entry name" value="YozE SAM-like"/>
    <property type="match status" value="1"/>
</dbReference>
<accession>A0ABQ3T687</accession>
<reference evidence="3" key="1">
    <citation type="submission" date="2023-07" db="EMBL/GenBank/DDBJ databases">
        <title>Whole genome shotgun sequence of Streptomyces spororaveus NBRC 15456.</title>
        <authorList>
            <person name="Komaki H."/>
            <person name="Tamura T."/>
        </authorList>
    </citation>
    <scope>NUCLEOTIDE SEQUENCE [LARGE SCALE GENOMIC DNA]</scope>
    <source>
        <strain evidence="3">NBRC 15456</strain>
    </source>
</reference>
<organism evidence="2 3">
    <name type="scientific">Streptomyces spororaveus</name>
    <dbReference type="NCBI Taxonomy" id="284039"/>
    <lineage>
        <taxon>Bacteria</taxon>
        <taxon>Bacillati</taxon>
        <taxon>Actinomycetota</taxon>
        <taxon>Actinomycetes</taxon>
        <taxon>Kitasatosporales</taxon>
        <taxon>Streptomycetaceae</taxon>
        <taxon>Streptomyces</taxon>
    </lineage>
</organism>
<sequence length="66" mass="7174">MSEWLAAFAGESSAIGDLARDAAPDPGWPQGPDELGVFREHVEDQGAVEAALEGLEQAWEQYEVWS</sequence>
<dbReference type="Pfam" id="PF06855">
    <property type="entry name" value="YozE_SAM_like"/>
    <property type="match status" value="1"/>
</dbReference>
<dbReference type="RefSeq" id="WP_202198269.1">
    <property type="nucleotide sequence ID" value="NZ_BAAATO010000011.1"/>
</dbReference>
<name>A0ABQ3T687_9ACTN</name>
<feature type="domain" description="YozE SAM-like" evidence="1">
    <location>
        <begin position="3"/>
        <end position="63"/>
    </location>
</feature>
<comment type="caution">
    <text evidence="2">The sequence shown here is derived from an EMBL/GenBank/DDBJ whole genome shotgun (WGS) entry which is preliminary data.</text>
</comment>
<dbReference type="SUPFAM" id="SSF140652">
    <property type="entry name" value="YozE-like"/>
    <property type="match status" value="1"/>
</dbReference>
<dbReference type="InterPro" id="IPR036806">
    <property type="entry name" value="YozE_SAM-like_sf"/>
</dbReference>
<gene>
    <name evidence="2" type="ORF">Sspor_14680</name>
</gene>
<evidence type="ECO:0000313" key="2">
    <source>
        <dbReference type="EMBL" id="GHI75907.1"/>
    </source>
</evidence>
<dbReference type="EMBL" id="BNED01000005">
    <property type="protein sequence ID" value="GHI75907.1"/>
    <property type="molecule type" value="Genomic_DNA"/>
</dbReference>
<dbReference type="Proteomes" id="UP000608522">
    <property type="component" value="Unassembled WGS sequence"/>
</dbReference>
<evidence type="ECO:0000259" key="1">
    <source>
        <dbReference type="Pfam" id="PF06855"/>
    </source>
</evidence>
<keyword evidence="3" id="KW-1185">Reference proteome</keyword>